<organism evidence="23 24">
    <name type="scientific">Sparus aurata</name>
    <name type="common">Gilthead sea bream</name>
    <dbReference type="NCBI Taxonomy" id="8175"/>
    <lineage>
        <taxon>Eukaryota</taxon>
        <taxon>Metazoa</taxon>
        <taxon>Chordata</taxon>
        <taxon>Craniata</taxon>
        <taxon>Vertebrata</taxon>
        <taxon>Euteleostomi</taxon>
        <taxon>Actinopterygii</taxon>
        <taxon>Neopterygii</taxon>
        <taxon>Teleostei</taxon>
        <taxon>Neoteleostei</taxon>
        <taxon>Acanthomorphata</taxon>
        <taxon>Eupercaria</taxon>
        <taxon>Spariformes</taxon>
        <taxon>Sparidae</taxon>
        <taxon>Sparus</taxon>
    </lineage>
</organism>
<evidence type="ECO:0000256" key="3">
    <source>
        <dbReference type="ARBA" id="ARBA00022553"/>
    </source>
</evidence>
<dbReference type="Gene3D" id="2.10.220.10">
    <property type="entry name" value="Hormone Receptor, Insulin-like Growth Factor Receptor 1, Chain A, domain 2"/>
    <property type="match status" value="3"/>
</dbReference>
<keyword evidence="3" id="KW-0597">Phosphoprotein</keyword>
<evidence type="ECO:0000256" key="11">
    <source>
        <dbReference type="ARBA" id="ARBA00023136"/>
    </source>
</evidence>
<dbReference type="Gene3D" id="3.80.20.20">
    <property type="entry name" value="Receptor L-domain"/>
    <property type="match status" value="2"/>
</dbReference>
<keyword evidence="6" id="KW-0732">Signal</keyword>
<dbReference type="GO" id="GO:0009966">
    <property type="term" value="P:regulation of signal transduction"/>
    <property type="evidence" value="ECO:0007669"/>
    <property type="project" value="UniProtKB-ARBA"/>
</dbReference>
<dbReference type="SUPFAM" id="SSF52058">
    <property type="entry name" value="L domain-like"/>
    <property type="match status" value="2"/>
</dbReference>
<evidence type="ECO:0000256" key="6">
    <source>
        <dbReference type="ARBA" id="ARBA00022729"/>
    </source>
</evidence>
<dbReference type="Pfam" id="PF01030">
    <property type="entry name" value="Recep_L_domain"/>
    <property type="match status" value="2"/>
</dbReference>
<keyword evidence="5 21" id="KW-0812">Transmembrane</keyword>
<comment type="similarity">
    <text evidence="17">Belongs to the protein kinase superfamily. Tyr protein kinase family. EGF receptor subfamily.</text>
</comment>
<dbReference type="PROSITE" id="PS50011">
    <property type="entry name" value="PROTEIN_KINASE_DOM"/>
    <property type="match status" value="1"/>
</dbReference>
<evidence type="ECO:0000256" key="9">
    <source>
        <dbReference type="ARBA" id="ARBA00022840"/>
    </source>
</evidence>
<proteinExistence type="inferred from homology"/>
<dbReference type="Ensembl" id="ENSSAUT00010044698.1">
    <property type="protein sequence ID" value="ENSSAUP00010042468.1"/>
    <property type="gene ID" value="ENSSAUG00010012083.1"/>
</dbReference>
<evidence type="ECO:0000256" key="1">
    <source>
        <dbReference type="ARBA" id="ARBA00004479"/>
    </source>
</evidence>
<evidence type="ECO:0000256" key="19">
    <source>
        <dbReference type="PROSITE-ProRule" id="PRU10141"/>
    </source>
</evidence>
<reference evidence="23" key="3">
    <citation type="submission" date="2025-09" db="UniProtKB">
        <authorList>
            <consortium name="Ensembl"/>
        </authorList>
    </citation>
    <scope>IDENTIFICATION</scope>
</reference>
<evidence type="ECO:0000256" key="20">
    <source>
        <dbReference type="SAM" id="MobiDB-lite"/>
    </source>
</evidence>
<evidence type="ECO:0000256" key="10">
    <source>
        <dbReference type="ARBA" id="ARBA00022989"/>
    </source>
</evidence>
<dbReference type="InterPro" id="IPR006212">
    <property type="entry name" value="Furin_repeat"/>
</dbReference>
<evidence type="ECO:0000256" key="18">
    <source>
        <dbReference type="PIRSR" id="PIRSR000619-2"/>
    </source>
</evidence>
<keyword evidence="13" id="KW-1015">Disulfide bond</keyword>
<dbReference type="GO" id="GO:0009925">
    <property type="term" value="C:basal plasma membrane"/>
    <property type="evidence" value="ECO:0007669"/>
    <property type="project" value="TreeGrafter"/>
</dbReference>
<evidence type="ECO:0000256" key="2">
    <source>
        <dbReference type="ARBA" id="ARBA00011902"/>
    </source>
</evidence>
<dbReference type="Pfam" id="PF14843">
    <property type="entry name" value="GF_recep_IV"/>
    <property type="match status" value="1"/>
</dbReference>
<dbReference type="SMART" id="SM00261">
    <property type="entry name" value="FU"/>
    <property type="match status" value="4"/>
</dbReference>
<dbReference type="FunFam" id="1.10.510.10:FF:000233">
    <property type="entry name" value="receptor tyrosine-protein kinase erbB-3"/>
    <property type="match status" value="1"/>
</dbReference>
<feature type="binding site" evidence="18 19">
    <location>
        <position position="747"/>
    </location>
    <ligand>
        <name>ATP</name>
        <dbReference type="ChEBI" id="CHEBI:30616"/>
    </ligand>
</feature>
<keyword evidence="7 17" id="KW-0547">Nucleotide-binding</keyword>
<keyword evidence="9 17" id="KW-0067">ATP-binding</keyword>
<gene>
    <name evidence="23" type="primary">ERBB3</name>
    <name evidence="23" type="synonym">erbb3b</name>
</gene>
<feature type="domain" description="Protein kinase" evidence="22">
    <location>
        <begin position="714"/>
        <end position="971"/>
    </location>
</feature>
<dbReference type="Pfam" id="PF07714">
    <property type="entry name" value="PK_Tyr_Ser-Thr"/>
    <property type="match status" value="1"/>
</dbReference>
<dbReference type="GO" id="GO:0038131">
    <property type="term" value="F:neuregulin receptor activity"/>
    <property type="evidence" value="ECO:0007669"/>
    <property type="project" value="TreeGrafter"/>
</dbReference>
<reference evidence="23" key="2">
    <citation type="submission" date="2025-08" db="UniProtKB">
        <authorList>
            <consortium name="Ensembl"/>
        </authorList>
    </citation>
    <scope>IDENTIFICATION</scope>
</reference>
<evidence type="ECO:0000256" key="21">
    <source>
        <dbReference type="SAM" id="Phobius"/>
    </source>
</evidence>
<keyword evidence="4 17" id="KW-0808">Transferase</keyword>
<dbReference type="InterPro" id="IPR017441">
    <property type="entry name" value="Protein_kinase_ATP_BS"/>
</dbReference>
<keyword evidence="15" id="KW-0325">Glycoprotein</keyword>
<dbReference type="AlphaFoldDB" id="A0A671WTZ9"/>
<evidence type="ECO:0000256" key="4">
    <source>
        <dbReference type="ARBA" id="ARBA00022679"/>
    </source>
</evidence>
<evidence type="ECO:0000259" key="22">
    <source>
        <dbReference type="PROSITE" id="PS50011"/>
    </source>
</evidence>
<dbReference type="GO" id="GO:0043066">
    <property type="term" value="P:negative regulation of apoptotic process"/>
    <property type="evidence" value="ECO:0007669"/>
    <property type="project" value="TreeGrafter"/>
</dbReference>
<evidence type="ECO:0000256" key="15">
    <source>
        <dbReference type="ARBA" id="ARBA00023180"/>
    </source>
</evidence>
<evidence type="ECO:0000313" key="24">
    <source>
        <dbReference type="Proteomes" id="UP000472265"/>
    </source>
</evidence>
<dbReference type="InterPro" id="IPR016245">
    <property type="entry name" value="Tyr_kinase_EGF/ERB/XmrK_rcpt"/>
</dbReference>
<dbReference type="InterPro" id="IPR001245">
    <property type="entry name" value="Ser-Thr/Tyr_kinase_cat_dom"/>
</dbReference>
<dbReference type="GO" id="GO:0008284">
    <property type="term" value="P:positive regulation of cell population proliferation"/>
    <property type="evidence" value="ECO:0007669"/>
    <property type="project" value="TreeGrafter"/>
</dbReference>
<evidence type="ECO:0000256" key="16">
    <source>
        <dbReference type="ARBA" id="ARBA00051243"/>
    </source>
</evidence>
<dbReference type="GO" id="GO:0043235">
    <property type="term" value="C:receptor complex"/>
    <property type="evidence" value="ECO:0007669"/>
    <property type="project" value="TreeGrafter"/>
</dbReference>
<dbReference type="Proteomes" id="UP000472265">
    <property type="component" value="Chromosome 7"/>
</dbReference>
<dbReference type="GO" id="GO:0038132">
    <property type="term" value="F:neuregulin binding"/>
    <property type="evidence" value="ECO:0007669"/>
    <property type="project" value="TreeGrafter"/>
</dbReference>
<dbReference type="InterPro" id="IPR044912">
    <property type="entry name" value="Egfr_JX_dom"/>
</dbReference>
<dbReference type="FunFam" id="3.30.200.20:FF:000276">
    <property type="entry name" value="Receptor tyrosine-protein kinase erbB-3"/>
    <property type="match status" value="1"/>
</dbReference>
<evidence type="ECO:0000313" key="23">
    <source>
        <dbReference type="Ensembl" id="ENSSAUP00010042468.1"/>
    </source>
</evidence>
<accession>A0A671WTZ9</accession>
<dbReference type="InterPro" id="IPR000494">
    <property type="entry name" value="Rcpt_L-dom"/>
</dbReference>
<protein>
    <recommendedName>
        <fullName evidence="2 17">Receptor protein-tyrosine kinase</fullName>
        <ecNumber evidence="2 17">2.7.10.1</ecNumber>
    </recommendedName>
</protein>
<feature type="transmembrane region" description="Helical" evidence="21">
    <location>
        <begin position="648"/>
        <end position="670"/>
    </location>
</feature>
<dbReference type="EC" id="2.7.10.1" evidence="2 17"/>
<keyword evidence="8 17" id="KW-0418">Kinase</keyword>
<dbReference type="GeneTree" id="ENSGT00940000156107"/>
<dbReference type="PROSITE" id="PS00107">
    <property type="entry name" value="PROTEIN_KINASE_ATP"/>
    <property type="match status" value="1"/>
</dbReference>
<dbReference type="InterPro" id="IPR009030">
    <property type="entry name" value="Growth_fac_rcpt_cys_sf"/>
</dbReference>
<dbReference type="InterPro" id="IPR032778">
    <property type="entry name" value="GF_recep_IV"/>
</dbReference>
<keyword evidence="24" id="KW-1185">Reference proteome</keyword>
<evidence type="ECO:0000256" key="5">
    <source>
        <dbReference type="ARBA" id="ARBA00022692"/>
    </source>
</evidence>
<dbReference type="Pfam" id="PF00757">
    <property type="entry name" value="Furin-like"/>
    <property type="match status" value="1"/>
</dbReference>
<evidence type="ECO:0000256" key="7">
    <source>
        <dbReference type="ARBA" id="ARBA00022741"/>
    </source>
</evidence>
<dbReference type="InterPro" id="IPR050122">
    <property type="entry name" value="RTK"/>
</dbReference>
<comment type="catalytic activity">
    <reaction evidence="16">
        <text>L-tyrosyl-[protein] + ATP = O-phospho-L-tyrosyl-[protein] + ADP + H(+)</text>
        <dbReference type="Rhea" id="RHEA:10596"/>
        <dbReference type="Rhea" id="RHEA-COMP:10136"/>
        <dbReference type="Rhea" id="RHEA-COMP:20101"/>
        <dbReference type="ChEBI" id="CHEBI:15378"/>
        <dbReference type="ChEBI" id="CHEBI:30616"/>
        <dbReference type="ChEBI" id="CHEBI:46858"/>
        <dbReference type="ChEBI" id="CHEBI:61978"/>
        <dbReference type="ChEBI" id="CHEBI:456216"/>
        <dbReference type="EC" id="2.7.10.1"/>
    </reaction>
</comment>
<evidence type="ECO:0000256" key="14">
    <source>
        <dbReference type="ARBA" id="ARBA00023170"/>
    </source>
</evidence>
<dbReference type="SUPFAM" id="SSF56112">
    <property type="entry name" value="Protein kinase-like (PK-like)"/>
    <property type="match status" value="1"/>
</dbReference>
<dbReference type="GO" id="GO:0007169">
    <property type="term" value="P:cell surface receptor protein tyrosine kinase signaling pathway"/>
    <property type="evidence" value="ECO:0007669"/>
    <property type="project" value="UniProtKB-UniRule"/>
</dbReference>
<dbReference type="Gene3D" id="1.10.510.10">
    <property type="entry name" value="Transferase(Phosphotransferase) domain 1"/>
    <property type="match status" value="1"/>
</dbReference>
<dbReference type="GO" id="GO:0022008">
    <property type="term" value="P:neurogenesis"/>
    <property type="evidence" value="ECO:0007669"/>
    <property type="project" value="TreeGrafter"/>
</dbReference>
<dbReference type="FunFam" id="3.80.20.20:FF:000004">
    <property type="entry name" value="Receptor protein-tyrosine kinase"/>
    <property type="match status" value="1"/>
</dbReference>
<dbReference type="GO" id="GO:0005524">
    <property type="term" value="F:ATP binding"/>
    <property type="evidence" value="ECO:0007669"/>
    <property type="project" value="UniProtKB-UniRule"/>
</dbReference>
<keyword evidence="14 17" id="KW-0675">Receptor</keyword>
<comment type="subcellular location">
    <subcellularLocation>
        <location evidence="1">Membrane</location>
        <topology evidence="1">Single-pass type I membrane protein</topology>
    </subcellularLocation>
</comment>
<dbReference type="CDD" id="cd12095">
    <property type="entry name" value="TM_ErbB3"/>
    <property type="match status" value="1"/>
</dbReference>
<keyword evidence="12 17" id="KW-0829">Tyrosine-protein kinase</keyword>
<dbReference type="GO" id="GO:0004714">
    <property type="term" value="F:transmembrane receptor protein tyrosine kinase activity"/>
    <property type="evidence" value="ECO:0007669"/>
    <property type="project" value="UniProtKB-EC"/>
</dbReference>
<dbReference type="SUPFAM" id="SSF57184">
    <property type="entry name" value="Growth factor receptor domain"/>
    <property type="match status" value="2"/>
</dbReference>
<evidence type="ECO:0000256" key="13">
    <source>
        <dbReference type="ARBA" id="ARBA00023157"/>
    </source>
</evidence>
<dbReference type="InterPro" id="IPR036941">
    <property type="entry name" value="Rcpt_L-dom_sf"/>
</dbReference>
<feature type="region of interest" description="Disordered" evidence="20">
    <location>
        <begin position="1049"/>
        <end position="1073"/>
    </location>
</feature>
<evidence type="ECO:0000256" key="17">
    <source>
        <dbReference type="PIRNR" id="PIRNR000619"/>
    </source>
</evidence>
<dbReference type="InterPro" id="IPR006211">
    <property type="entry name" value="Furin-like_Cys-rich_dom"/>
</dbReference>
<dbReference type="FunFam" id="2.10.220.10:FF:000002">
    <property type="entry name" value="Receptor protein-tyrosine kinase"/>
    <property type="match status" value="1"/>
</dbReference>
<dbReference type="PANTHER" id="PTHR24416:SF88">
    <property type="entry name" value="RECEPTOR TYROSINE-PROTEIN KINASE ERBB-3"/>
    <property type="match status" value="1"/>
</dbReference>
<dbReference type="InterPro" id="IPR000719">
    <property type="entry name" value="Prot_kinase_dom"/>
</dbReference>
<dbReference type="Gene3D" id="6.10.250.2930">
    <property type="match status" value="1"/>
</dbReference>
<keyword evidence="10 21" id="KW-1133">Transmembrane helix</keyword>
<keyword evidence="11 17" id="KW-0472">Membrane</keyword>
<name>A0A671WTZ9_SPAAU</name>
<dbReference type="PRINTS" id="PR00109">
    <property type="entry name" value="TYRKINASE"/>
</dbReference>
<dbReference type="PANTHER" id="PTHR24416">
    <property type="entry name" value="TYROSINE-PROTEIN KINASE RECEPTOR"/>
    <property type="match status" value="1"/>
</dbReference>
<reference evidence="23" key="1">
    <citation type="submission" date="2021-04" db="EMBL/GenBank/DDBJ databases">
        <authorList>
            <consortium name="Wellcome Sanger Institute Data Sharing"/>
        </authorList>
    </citation>
    <scope>NUCLEOTIDE SEQUENCE [LARGE SCALE GENOMIC DNA]</scope>
</reference>
<evidence type="ECO:0000256" key="12">
    <source>
        <dbReference type="ARBA" id="ARBA00023137"/>
    </source>
</evidence>
<dbReference type="FunFam" id="3.80.20.20:FF:000013">
    <property type="entry name" value="Erb-b2 receptor tyrosine kinase 3a"/>
    <property type="match status" value="1"/>
</dbReference>
<dbReference type="InterPro" id="IPR011009">
    <property type="entry name" value="Kinase-like_dom_sf"/>
</dbReference>
<evidence type="ECO:0000256" key="8">
    <source>
        <dbReference type="ARBA" id="ARBA00022777"/>
    </source>
</evidence>
<feature type="binding site" evidence="18">
    <location>
        <begin position="720"/>
        <end position="728"/>
    </location>
    <ligand>
        <name>ATP</name>
        <dbReference type="ChEBI" id="CHEBI:30616"/>
    </ligand>
</feature>
<sequence>LFHIKCTQVLKLIFCATSFYQNKSNMCASSVVCPGTQNGLSSTGSQENQYNLTKDRYNGCEIIMGNLEITQIESNWDFSFLKTIREVTGYVLIAMNHFQEIPLGKLRVIRGNSLYERRFALSVFFNYPKDGSNGLRQLGLANLTEILEGGVQIINNKYLSYGPWIFWRDIIRDNNAPIDIQYNGERGQRWDNPVSPFPKSSLDCLSLLGANCLSVISSCFSLPGPCHKSCGDYCWGPNKDQCQICEYSIACRHFNDSGACVPQCPQTLIYNKQTFQMETNPNAKYQYGSICVSQCPTHFVVDGSSCVSVCPPDKMEVEREGQKCELCSGLCPKVCEGTGAEHRQTVDSSNIDSFINCTKIQGSLHFLVTGILGDDFKNIPPLDAKKLEVFRTVREITDILNIQSWPKELNDLSVFSSLATIQGRSLFKRFSLMVMRIPTLTSLGLRSLREISDGSVYISQNAKLCYHHTVNWSQLFRGRRVRVNNLNNNRPLAECVAEGHVCDPLCSDSGCWGPGSDQCLTCRNYSREGTCVGSCNFYSGAPREFAGTNGECVACHPECKPQSGEASCTGPGADKCVVCANLRDGPYCMSSCPTGVNDGQKGLIFKYPNREGHCEPCHHNCTQGCSGPGLNDCLEAARLAVSSGQITGIALGVPAGLIFCLVLFFLGVLYHRGLAIRRKRAMRRYLESGESFEPLGPGEKGTKAHARILKPSELKKIKALGSGVFGTVNKGFWTPEGETVKIPVAIKTIQDSSGRQTFTEITDHMRSMGSLDHPYIVRLLGICPGPSLQLVTQLSSQGSLLEHIRHHKNSLDPQRLLNWCVQIAKGMYYLEEHCMVHRNLAARNILLKNDYQVQISDYGVADLLYPDDKKYIYTDTKTPIKWMALESILFRRYTHQSDVWSYGVTVWEMMSFGAEPYVSVQPQEVPSLLEKGERLSQPHICTIDVYMVMVKCWMIDENIRPTFKELASDFTRMARDPPRYLVIKVRLPPSFTRDNDLSISSTTDSHLTSSSGRVFSVLSQLWLQRSRLSSVRTLPERLEFRGSGREAELREEASRTGSLHRARFGSERGNPRISIGRHRKLSTASSPSSYKVWTAEEEEEVDSYGYVLAGSPVEVEEYEEMTRLGVAPGGWEQPDYQNLPVKGRAAAEETGSSRCAGIGGYIKVCAGVGEPGSNTSFDNPDYWHSRLFLKPDAVRT</sequence>
<dbReference type="CDD" id="cd00064">
    <property type="entry name" value="FU"/>
    <property type="match status" value="3"/>
</dbReference>
<dbReference type="PIRSF" id="PIRSF000619">
    <property type="entry name" value="TyrPK_EGF-R"/>
    <property type="match status" value="1"/>
</dbReference>
<dbReference type="Gene3D" id="3.30.200.20">
    <property type="entry name" value="Phosphorylase Kinase, domain 1"/>
    <property type="match status" value="1"/>
</dbReference>